<dbReference type="InterPro" id="IPR008271">
    <property type="entry name" value="Ser/Thr_kinase_AS"/>
</dbReference>
<dbReference type="Gene3D" id="3.30.200.20">
    <property type="entry name" value="Phosphorylase Kinase, domain 1"/>
    <property type="match status" value="1"/>
</dbReference>
<gene>
    <name evidence="7" type="ORF">Ciccas_007871</name>
</gene>
<dbReference type="Pfam" id="PF00069">
    <property type="entry name" value="Pkinase"/>
    <property type="match status" value="1"/>
</dbReference>
<evidence type="ECO:0000313" key="8">
    <source>
        <dbReference type="Proteomes" id="UP001626550"/>
    </source>
</evidence>
<evidence type="ECO:0000259" key="6">
    <source>
        <dbReference type="PROSITE" id="PS50011"/>
    </source>
</evidence>
<keyword evidence="1" id="KW-0723">Serine/threonine-protein kinase</keyword>
<dbReference type="SUPFAM" id="SSF56112">
    <property type="entry name" value="Protein kinase-like (PK-like)"/>
    <property type="match status" value="1"/>
</dbReference>
<dbReference type="SMART" id="SM00220">
    <property type="entry name" value="S_TKc"/>
    <property type="match status" value="1"/>
</dbReference>
<evidence type="ECO:0000256" key="3">
    <source>
        <dbReference type="ARBA" id="ARBA00022741"/>
    </source>
</evidence>
<comment type="caution">
    <text evidence="7">The sequence shown here is derived from an EMBL/GenBank/DDBJ whole genome shotgun (WGS) entry which is preliminary data.</text>
</comment>
<keyword evidence="3" id="KW-0547">Nucleotide-binding</keyword>
<accession>A0ABD2Q2T0</accession>
<dbReference type="GO" id="GO:0004674">
    <property type="term" value="F:protein serine/threonine kinase activity"/>
    <property type="evidence" value="ECO:0007669"/>
    <property type="project" value="UniProtKB-KW"/>
</dbReference>
<evidence type="ECO:0000256" key="1">
    <source>
        <dbReference type="ARBA" id="ARBA00022527"/>
    </source>
</evidence>
<dbReference type="AlphaFoldDB" id="A0ABD2Q2T0"/>
<evidence type="ECO:0000256" key="5">
    <source>
        <dbReference type="ARBA" id="ARBA00022840"/>
    </source>
</evidence>
<keyword evidence="2" id="KW-0808">Transferase</keyword>
<dbReference type="PANTHER" id="PTHR22974:SF21">
    <property type="entry name" value="DUAL SPECIFICITY PROTEIN KINASE TTK"/>
    <property type="match status" value="1"/>
</dbReference>
<sequence length="399" mass="45932">MKQADPDDVSFDLMCLKNSCDNDGFTYLSVAFYYIHLHIDEDFGKVLLEKLSISHSEFISCHNWNFDQFKYALGSYFYELPSFPSDDDQENDAPSPDATLTNSVCVDASFEPGTEVLINDQKYTLLESIGRGQRSIVYLAKSDNKDRPDVCIKTTSTVSLSPAEIDQLVNEVTLLKQSDYKDRVVKIFDWENGQGTFYVVMELGEKDLLHYIYQMHLSNRHFLKSEQYHLPKHVIIYIWGEMVYCLAALHMNGVLHLDIKLDNFILVGGMIKLVDLGTSQRFLGDESRVFSEHNLATVSYMAPERAKSLMNPQCQVKIGKRTDIWSLGICLYILLYGRLPFDKNLSDSDKTKLLLNDSWQPAFPERPQDHVLFHSLKRCLTRDYEKRARAEELISILNQ</sequence>
<keyword evidence="5" id="KW-0067">ATP-binding</keyword>
<name>A0ABD2Q2T0_9PLAT</name>
<dbReference type="Proteomes" id="UP001626550">
    <property type="component" value="Unassembled WGS sequence"/>
</dbReference>
<protein>
    <recommendedName>
        <fullName evidence="6">Protein kinase domain-containing protein</fullName>
    </recommendedName>
</protein>
<feature type="domain" description="Protein kinase" evidence="6">
    <location>
        <begin position="123"/>
        <end position="399"/>
    </location>
</feature>
<keyword evidence="4" id="KW-0418">Kinase</keyword>
<proteinExistence type="predicted"/>
<evidence type="ECO:0000256" key="2">
    <source>
        <dbReference type="ARBA" id="ARBA00022679"/>
    </source>
</evidence>
<reference evidence="7 8" key="1">
    <citation type="submission" date="2024-11" db="EMBL/GenBank/DDBJ databases">
        <title>Adaptive evolution of stress response genes in parasites aligns with host niche diversity.</title>
        <authorList>
            <person name="Hahn C."/>
            <person name="Resl P."/>
        </authorList>
    </citation>
    <scope>NUCLEOTIDE SEQUENCE [LARGE SCALE GENOMIC DNA]</scope>
    <source>
        <strain evidence="7">EGGRZ-B1_66</strain>
        <tissue evidence="7">Body</tissue>
    </source>
</reference>
<evidence type="ECO:0000313" key="7">
    <source>
        <dbReference type="EMBL" id="KAL3313522.1"/>
    </source>
</evidence>
<dbReference type="EMBL" id="JBJKFK010001279">
    <property type="protein sequence ID" value="KAL3313522.1"/>
    <property type="molecule type" value="Genomic_DNA"/>
</dbReference>
<dbReference type="PROSITE" id="PS50011">
    <property type="entry name" value="PROTEIN_KINASE_DOM"/>
    <property type="match status" value="1"/>
</dbReference>
<dbReference type="PANTHER" id="PTHR22974">
    <property type="entry name" value="MIXED LINEAGE PROTEIN KINASE"/>
    <property type="match status" value="1"/>
</dbReference>
<evidence type="ECO:0000256" key="4">
    <source>
        <dbReference type="ARBA" id="ARBA00022777"/>
    </source>
</evidence>
<dbReference type="Gene3D" id="1.10.510.10">
    <property type="entry name" value="Transferase(Phosphotransferase) domain 1"/>
    <property type="match status" value="1"/>
</dbReference>
<keyword evidence="8" id="KW-1185">Reference proteome</keyword>
<dbReference type="InterPro" id="IPR011009">
    <property type="entry name" value="Kinase-like_dom_sf"/>
</dbReference>
<organism evidence="7 8">
    <name type="scientific">Cichlidogyrus casuarinus</name>
    <dbReference type="NCBI Taxonomy" id="1844966"/>
    <lineage>
        <taxon>Eukaryota</taxon>
        <taxon>Metazoa</taxon>
        <taxon>Spiralia</taxon>
        <taxon>Lophotrochozoa</taxon>
        <taxon>Platyhelminthes</taxon>
        <taxon>Monogenea</taxon>
        <taxon>Monopisthocotylea</taxon>
        <taxon>Dactylogyridea</taxon>
        <taxon>Ancyrocephalidae</taxon>
        <taxon>Cichlidogyrus</taxon>
    </lineage>
</organism>
<dbReference type="PROSITE" id="PS00108">
    <property type="entry name" value="PROTEIN_KINASE_ST"/>
    <property type="match status" value="1"/>
</dbReference>
<dbReference type="GO" id="GO:0005524">
    <property type="term" value="F:ATP binding"/>
    <property type="evidence" value="ECO:0007669"/>
    <property type="project" value="UniProtKB-KW"/>
</dbReference>
<dbReference type="InterPro" id="IPR000719">
    <property type="entry name" value="Prot_kinase_dom"/>
</dbReference>